<keyword evidence="2" id="KW-1133">Transmembrane helix</keyword>
<evidence type="ECO:0000256" key="1">
    <source>
        <dbReference type="SAM" id="MobiDB-lite"/>
    </source>
</evidence>
<dbReference type="KEGG" id="ppyr:116165896"/>
<keyword evidence="2" id="KW-0472">Membrane</keyword>
<sequence length="213" mass="23875">MGRVLPIAAACFLNATGTYLFRNPADSGCLPYGAYLLFLKAVFCLLWNIPSNPHPSCFRSLKKPVREVMEFFVAALMVELLMLDFWCPLQCKFTTFISTIPDHVHDASTLIGIDGTVVADHLDILQSDVVVGASSYGLSLFFLLCAMHSCRVVDLRLLKRGVRVFGKDIEKRIKKYAKRLVSSVHKHGLRHSLQSRKHSSDTHLYLSTDSESN</sequence>
<feature type="region of interest" description="Disordered" evidence="1">
    <location>
        <begin position="192"/>
        <end position="213"/>
    </location>
</feature>
<protein>
    <submittedName>
        <fullName evidence="3">Uncharacterized protein</fullName>
    </submittedName>
</protein>
<feature type="transmembrane region" description="Helical" evidence="2">
    <location>
        <begin position="129"/>
        <end position="150"/>
    </location>
</feature>
<dbReference type="InterPro" id="IPR032145">
    <property type="entry name" value="DUF4818"/>
</dbReference>
<dbReference type="EMBL" id="GEZM01048098">
    <property type="protein sequence ID" value="JAV76625.1"/>
    <property type="molecule type" value="Transcribed_RNA"/>
</dbReference>
<proteinExistence type="predicted"/>
<keyword evidence="2" id="KW-0812">Transmembrane</keyword>
<accession>A0A1Y1LX25</accession>
<organism evidence="3">
    <name type="scientific">Photinus pyralis</name>
    <name type="common">Common eastern firefly</name>
    <name type="synonym">Lampyris pyralis</name>
    <dbReference type="NCBI Taxonomy" id="7054"/>
    <lineage>
        <taxon>Eukaryota</taxon>
        <taxon>Metazoa</taxon>
        <taxon>Ecdysozoa</taxon>
        <taxon>Arthropoda</taxon>
        <taxon>Hexapoda</taxon>
        <taxon>Insecta</taxon>
        <taxon>Pterygota</taxon>
        <taxon>Neoptera</taxon>
        <taxon>Endopterygota</taxon>
        <taxon>Coleoptera</taxon>
        <taxon>Polyphaga</taxon>
        <taxon>Elateriformia</taxon>
        <taxon>Elateroidea</taxon>
        <taxon>Lampyridae</taxon>
        <taxon>Lampyrinae</taxon>
        <taxon>Photinus</taxon>
    </lineage>
</organism>
<dbReference type="GeneID" id="116165896"/>
<reference evidence="3" key="1">
    <citation type="journal article" date="2016" name="Sci. Rep.">
        <title>Molecular characterization of firefly nuptial gifts: a multi-omics approach sheds light on postcopulatory sexual selection.</title>
        <authorList>
            <person name="Al-Wathiqui N."/>
            <person name="Fallon T.R."/>
            <person name="South A."/>
            <person name="Weng J.K."/>
            <person name="Lewis S.M."/>
        </authorList>
    </citation>
    <scope>NUCLEOTIDE SEQUENCE</scope>
</reference>
<evidence type="ECO:0000256" key="2">
    <source>
        <dbReference type="SAM" id="Phobius"/>
    </source>
</evidence>
<feature type="transmembrane region" description="Helical" evidence="2">
    <location>
        <begin position="30"/>
        <end position="47"/>
    </location>
</feature>
<dbReference type="RefSeq" id="XP_031336500.1">
    <property type="nucleotide sequence ID" value="XM_031480640.1"/>
</dbReference>
<dbReference type="AlphaFoldDB" id="A0A1Y1LX25"/>
<evidence type="ECO:0000313" key="3">
    <source>
        <dbReference type="EMBL" id="JAV76625.1"/>
    </source>
</evidence>
<name>A0A1Y1LX25_PHOPY</name>
<dbReference type="Pfam" id="PF16089">
    <property type="entry name" value="DUF4818"/>
    <property type="match status" value="1"/>
</dbReference>